<dbReference type="EMBL" id="CACRXK020027413">
    <property type="protein sequence ID" value="CAB4040889.1"/>
    <property type="molecule type" value="Genomic_DNA"/>
</dbReference>
<keyword evidence="5" id="KW-0479">Metal-binding</keyword>
<dbReference type="GO" id="GO:0046872">
    <property type="term" value="F:metal ion binding"/>
    <property type="evidence" value="ECO:0007669"/>
    <property type="project" value="UniProtKB-KW"/>
</dbReference>
<dbReference type="GO" id="GO:0005634">
    <property type="term" value="C:nucleus"/>
    <property type="evidence" value="ECO:0007669"/>
    <property type="project" value="UniProtKB-SubCell"/>
</dbReference>
<dbReference type="OrthoDB" id="5987879at2759"/>
<dbReference type="GO" id="GO:0004518">
    <property type="term" value="F:nuclease activity"/>
    <property type="evidence" value="ECO:0007669"/>
    <property type="project" value="UniProtKB-KW"/>
</dbReference>
<keyword evidence="4" id="KW-0540">Nuclease</keyword>
<dbReference type="InterPro" id="IPR045249">
    <property type="entry name" value="HARBI1-like"/>
</dbReference>
<keyword evidence="7" id="KW-0539">Nucleus</keyword>
<accession>A0A6S7LSB4</accession>
<evidence type="ECO:0000256" key="6">
    <source>
        <dbReference type="ARBA" id="ARBA00022801"/>
    </source>
</evidence>
<comment type="subcellular location">
    <subcellularLocation>
        <location evidence="2">Nucleus</location>
    </subcellularLocation>
</comment>
<keyword evidence="9" id="KW-1185">Reference proteome</keyword>
<reference evidence="8" key="1">
    <citation type="submission" date="2020-04" db="EMBL/GenBank/DDBJ databases">
        <authorList>
            <person name="Alioto T."/>
            <person name="Alioto T."/>
            <person name="Gomez Garrido J."/>
        </authorList>
    </citation>
    <scope>NUCLEOTIDE SEQUENCE</scope>
    <source>
        <strain evidence="8">A484AB</strain>
    </source>
</reference>
<feature type="non-terminal residue" evidence="8">
    <location>
        <position position="1"/>
    </location>
</feature>
<dbReference type="InterPro" id="IPR027806">
    <property type="entry name" value="HARBI1_dom"/>
</dbReference>
<comment type="cofactor">
    <cofactor evidence="1">
        <name>a divalent metal cation</name>
        <dbReference type="ChEBI" id="CHEBI:60240"/>
    </cofactor>
</comment>
<feature type="non-terminal residue" evidence="8">
    <location>
        <position position="167"/>
    </location>
</feature>
<dbReference type="GO" id="GO:0016787">
    <property type="term" value="F:hydrolase activity"/>
    <property type="evidence" value="ECO:0007669"/>
    <property type="project" value="UniProtKB-KW"/>
</dbReference>
<dbReference type="PANTHER" id="PTHR22930:SF269">
    <property type="entry name" value="NUCLEASE HARBI1-LIKE PROTEIN"/>
    <property type="match status" value="1"/>
</dbReference>
<evidence type="ECO:0000313" key="8">
    <source>
        <dbReference type="EMBL" id="CAB4040889.1"/>
    </source>
</evidence>
<dbReference type="AlphaFoldDB" id="A0A6S7LSB4"/>
<evidence type="ECO:0000256" key="4">
    <source>
        <dbReference type="ARBA" id="ARBA00022722"/>
    </source>
</evidence>
<dbReference type="PANTHER" id="PTHR22930">
    <property type="match status" value="1"/>
</dbReference>
<protein>
    <submittedName>
        <fullName evidence="8">Uncharacterized protein</fullName>
    </submittedName>
</protein>
<evidence type="ECO:0000256" key="7">
    <source>
        <dbReference type="ARBA" id="ARBA00023242"/>
    </source>
</evidence>
<sequence length="167" mass="19082">CFTLVDANYKFLYVDVGATGRAGDAGVFLDSSLKKALYTKTLRLEAPQNIEGITTKICYHIVGDDAFPLRKDIMKPYPHRSLDKPKKIFNYTLSRARRVGENAFGILANRFRVFLTTIKLHPDKVVDIILAACCLHNFLVEQNKNNYISVQDVEDVEHLNFMNGQWR</sequence>
<evidence type="ECO:0000256" key="1">
    <source>
        <dbReference type="ARBA" id="ARBA00001968"/>
    </source>
</evidence>
<evidence type="ECO:0000256" key="2">
    <source>
        <dbReference type="ARBA" id="ARBA00004123"/>
    </source>
</evidence>
<evidence type="ECO:0000256" key="5">
    <source>
        <dbReference type="ARBA" id="ARBA00022723"/>
    </source>
</evidence>
<name>A0A6S7LSB4_PARCT</name>
<dbReference type="Proteomes" id="UP001152795">
    <property type="component" value="Unassembled WGS sequence"/>
</dbReference>
<organism evidence="8 9">
    <name type="scientific">Paramuricea clavata</name>
    <name type="common">Red gorgonian</name>
    <name type="synonym">Violescent sea-whip</name>
    <dbReference type="NCBI Taxonomy" id="317549"/>
    <lineage>
        <taxon>Eukaryota</taxon>
        <taxon>Metazoa</taxon>
        <taxon>Cnidaria</taxon>
        <taxon>Anthozoa</taxon>
        <taxon>Octocorallia</taxon>
        <taxon>Malacalcyonacea</taxon>
        <taxon>Plexauridae</taxon>
        <taxon>Paramuricea</taxon>
    </lineage>
</organism>
<comment type="similarity">
    <text evidence="3">Belongs to the HARBI1 family.</text>
</comment>
<comment type="caution">
    <text evidence="8">The sequence shown here is derived from an EMBL/GenBank/DDBJ whole genome shotgun (WGS) entry which is preliminary data.</text>
</comment>
<gene>
    <name evidence="8" type="ORF">PACLA_8A086270</name>
</gene>
<evidence type="ECO:0000313" key="9">
    <source>
        <dbReference type="Proteomes" id="UP001152795"/>
    </source>
</evidence>
<evidence type="ECO:0000256" key="3">
    <source>
        <dbReference type="ARBA" id="ARBA00006958"/>
    </source>
</evidence>
<proteinExistence type="inferred from homology"/>
<keyword evidence="6" id="KW-0378">Hydrolase</keyword>
<dbReference type="Pfam" id="PF13359">
    <property type="entry name" value="DDE_Tnp_4"/>
    <property type="match status" value="1"/>
</dbReference>